<sequence length="71" mass="8415">MFKDQRHPPPPPSSSLSIRMSEIKLRCSKSTTIKHGFHVWFKGKYTVVDFFMRYKDKKEGLVKLENDLEQD</sequence>
<reference evidence="1 2" key="2">
    <citation type="journal article" date="2022" name="Mol. Ecol. Resour.">
        <title>The genomes of chicory, endive, great burdock and yacon provide insights into Asteraceae paleo-polyploidization history and plant inulin production.</title>
        <authorList>
            <person name="Fan W."/>
            <person name="Wang S."/>
            <person name="Wang H."/>
            <person name="Wang A."/>
            <person name="Jiang F."/>
            <person name="Liu H."/>
            <person name="Zhao H."/>
            <person name="Xu D."/>
            <person name="Zhang Y."/>
        </authorList>
    </citation>
    <scope>NUCLEOTIDE SEQUENCE [LARGE SCALE GENOMIC DNA]</scope>
    <source>
        <strain evidence="2">cv. Punajuju</strain>
        <tissue evidence="1">Leaves</tissue>
    </source>
</reference>
<organism evidence="1 2">
    <name type="scientific">Cichorium intybus</name>
    <name type="common">Chicory</name>
    <dbReference type="NCBI Taxonomy" id="13427"/>
    <lineage>
        <taxon>Eukaryota</taxon>
        <taxon>Viridiplantae</taxon>
        <taxon>Streptophyta</taxon>
        <taxon>Embryophyta</taxon>
        <taxon>Tracheophyta</taxon>
        <taxon>Spermatophyta</taxon>
        <taxon>Magnoliopsida</taxon>
        <taxon>eudicotyledons</taxon>
        <taxon>Gunneridae</taxon>
        <taxon>Pentapetalae</taxon>
        <taxon>asterids</taxon>
        <taxon>campanulids</taxon>
        <taxon>Asterales</taxon>
        <taxon>Asteraceae</taxon>
        <taxon>Cichorioideae</taxon>
        <taxon>Cichorieae</taxon>
        <taxon>Cichoriinae</taxon>
        <taxon>Cichorium</taxon>
    </lineage>
</organism>
<name>A0ACB9BM05_CICIN</name>
<keyword evidence="2" id="KW-1185">Reference proteome</keyword>
<proteinExistence type="predicted"/>
<reference evidence="2" key="1">
    <citation type="journal article" date="2022" name="Mol. Ecol. Resour.">
        <title>The genomes of chicory, endive, great burdock and yacon provide insights into Asteraceae palaeo-polyploidization history and plant inulin production.</title>
        <authorList>
            <person name="Fan W."/>
            <person name="Wang S."/>
            <person name="Wang H."/>
            <person name="Wang A."/>
            <person name="Jiang F."/>
            <person name="Liu H."/>
            <person name="Zhao H."/>
            <person name="Xu D."/>
            <person name="Zhang Y."/>
        </authorList>
    </citation>
    <scope>NUCLEOTIDE SEQUENCE [LARGE SCALE GENOMIC DNA]</scope>
    <source>
        <strain evidence="2">cv. Punajuju</strain>
    </source>
</reference>
<dbReference type="EMBL" id="CM042014">
    <property type="protein sequence ID" value="KAI3722934.1"/>
    <property type="molecule type" value="Genomic_DNA"/>
</dbReference>
<dbReference type="Proteomes" id="UP001055811">
    <property type="component" value="Linkage Group LG06"/>
</dbReference>
<protein>
    <submittedName>
        <fullName evidence="1">Uncharacterized protein</fullName>
    </submittedName>
</protein>
<evidence type="ECO:0000313" key="2">
    <source>
        <dbReference type="Proteomes" id="UP001055811"/>
    </source>
</evidence>
<comment type="caution">
    <text evidence="1">The sequence shown here is derived from an EMBL/GenBank/DDBJ whole genome shotgun (WGS) entry which is preliminary data.</text>
</comment>
<evidence type="ECO:0000313" key="1">
    <source>
        <dbReference type="EMBL" id="KAI3722934.1"/>
    </source>
</evidence>
<accession>A0ACB9BM05</accession>
<gene>
    <name evidence="1" type="ORF">L2E82_34155</name>
</gene>